<feature type="domain" description="Copper resistance protein ScsC N-terminal" evidence="2">
    <location>
        <begin position="37"/>
        <end position="68"/>
    </location>
</feature>
<evidence type="ECO:0000259" key="1">
    <source>
        <dbReference type="Pfam" id="PF13462"/>
    </source>
</evidence>
<feature type="domain" description="Thioredoxin-like fold" evidence="1">
    <location>
        <begin position="92"/>
        <end position="227"/>
    </location>
</feature>
<dbReference type="Proteomes" id="UP001368618">
    <property type="component" value="Chromosome"/>
</dbReference>
<dbReference type="Pfam" id="PF13462">
    <property type="entry name" value="Thioredoxin_4"/>
    <property type="match status" value="1"/>
</dbReference>
<evidence type="ECO:0000313" key="4">
    <source>
        <dbReference type="Proteomes" id="UP001368618"/>
    </source>
</evidence>
<reference evidence="3" key="1">
    <citation type="submission" date="2023-09" db="EMBL/GenBank/DDBJ databases">
        <title>Genomes of two closely related lineages of the louse Polyplax serrata with different host specificities.</title>
        <authorList>
            <person name="Martinu J."/>
            <person name="Tarabai H."/>
            <person name="Stefka J."/>
            <person name="Hypsa V."/>
        </authorList>
    </citation>
    <scope>NUCLEOTIDE SEQUENCE [LARGE SCALE GENOMIC DNA]</scope>
    <source>
        <strain evidence="3">98ZLc_SE</strain>
    </source>
</reference>
<sequence length="265" mass="30610">MKRFFAIFTWFFSIFVFPFVNAQFINSSFAEVTDVKKQDIELIVKNYLLSHPEILLEVSQILQQKQQELFQKRIQDSIKKYSNQLFVDDLSTVGNPNGTVTLVEFFDYQCVHCKKMNKIINSLISKNHNLKVVYKEFPIFGKISNFASRISLASSFQGRYKNIHDTLMDFHGKLNGRMIVNIARLSGIDLFQLRKDIRNVSISKNLNINRNLADKLHLMGTPAFIIASTTSFGKLKFDSKHIPVFIPGFVSENILQKLIEKFSLI</sequence>
<protein>
    <submittedName>
        <fullName evidence="3">DsbA family protein</fullName>
    </submittedName>
</protein>
<dbReference type="RefSeq" id="WP_100114987.1">
    <property type="nucleotide sequence ID" value="NZ_CP021497.1"/>
</dbReference>
<dbReference type="SUPFAM" id="SSF52833">
    <property type="entry name" value="Thioredoxin-like"/>
    <property type="match status" value="1"/>
</dbReference>
<dbReference type="InterPro" id="IPR012336">
    <property type="entry name" value="Thioredoxin-like_fold"/>
</dbReference>
<evidence type="ECO:0000259" key="2">
    <source>
        <dbReference type="Pfam" id="PF18312"/>
    </source>
</evidence>
<evidence type="ECO:0000313" key="3">
    <source>
        <dbReference type="EMBL" id="WWR11515.1"/>
    </source>
</evidence>
<accession>A0ABZ2H052</accession>
<dbReference type="EMBL" id="CP135137">
    <property type="protein sequence ID" value="WWR11515.1"/>
    <property type="molecule type" value="Genomic_DNA"/>
</dbReference>
<name>A0ABZ2H052_9GAMM</name>
<keyword evidence="4" id="KW-1185">Reference proteome</keyword>
<dbReference type="Gene3D" id="3.40.30.10">
    <property type="entry name" value="Glutaredoxin"/>
    <property type="match status" value="1"/>
</dbReference>
<dbReference type="Pfam" id="PF18312">
    <property type="entry name" value="ScsC_N"/>
    <property type="match status" value="1"/>
</dbReference>
<organism evidence="3 4">
    <name type="scientific">Candidatus Legionella polyplacis</name>
    <dbReference type="NCBI Taxonomy" id="2005262"/>
    <lineage>
        <taxon>Bacteria</taxon>
        <taxon>Pseudomonadati</taxon>
        <taxon>Pseudomonadota</taxon>
        <taxon>Gammaproteobacteria</taxon>
        <taxon>Legionellales</taxon>
        <taxon>Legionellaceae</taxon>
        <taxon>Legionella</taxon>
    </lineage>
</organism>
<gene>
    <name evidence="3" type="ORF">RQL39_02410</name>
</gene>
<dbReference type="CDD" id="cd03023">
    <property type="entry name" value="DsbA_Com1_like"/>
    <property type="match status" value="1"/>
</dbReference>
<dbReference type="InterPro" id="IPR036249">
    <property type="entry name" value="Thioredoxin-like_sf"/>
</dbReference>
<dbReference type="InterPro" id="IPR041205">
    <property type="entry name" value="ScsC_N"/>
</dbReference>
<proteinExistence type="predicted"/>